<comment type="caution">
    <text evidence="3">The sequence shown here is derived from an EMBL/GenBank/DDBJ whole genome shotgun (WGS) entry which is preliminary data.</text>
</comment>
<proteinExistence type="predicted"/>
<accession>A0A2Y9BKW7</accession>
<dbReference type="Proteomes" id="UP000245845">
    <property type="component" value="Unassembled WGS sequence"/>
</dbReference>
<dbReference type="InterPro" id="IPR002104">
    <property type="entry name" value="Integrase_catalytic"/>
</dbReference>
<feature type="domain" description="Tyr recombinase" evidence="2">
    <location>
        <begin position="287"/>
        <end position="474"/>
    </location>
</feature>
<evidence type="ECO:0000259" key="2">
    <source>
        <dbReference type="PROSITE" id="PS51898"/>
    </source>
</evidence>
<dbReference type="GO" id="GO:0015074">
    <property type="term" value="P:DNA integration"/>
    <property type="evidence" value="ECO:0007669"/>
    <property type="project" value="InterPro"/>
</dbReference>
<keyword evidence="4" id="KW-1185">Reference proteome</keyword>
<organism evidence="3 4">
    <name type="scientific">Faecalicatena orotica</name>
    <dbReference type="NCBI Taxonomy" id="1544"/>
    <lineage>
        <taxon>Bacteria</taxon>
        <taxon>Bacillati</taxon>
        <taxon>Bacillota</taxon>
        <taxon>Clostridia</taxon>
        <taxon>Lachnospirales</taxon>
        <taxon>Lachnospiraceae</taxon>
        <taxon>Faecalicatena</taxon>
    </lineage>
</organism>
<dbReference type="GO" id="GO:0006310">
    <property type="term" value="P:DNA recombination"/>
    <property type="evidence" value="ECO:0007669"/>
    <property type="project" value="UniProtKB-KW"/>
</dbReference>
<dbReference type="EMBL" id="QGDL01000018">
    <property type="protein sequence ID" value="PWJ22599.1"/>
    <property type="molecule type" value="Genomic_DNA"/>
</dbReference>
<evidence type="ECO:0000313" key="3">
    <source>
        <dbReference type="EMBL" id="PWJ22599.1"/>
    </source>
</evidence>
<protein>
    <submittedName>
        <fullName evidence="3">Site-specific recombinase XerD</fullName>
    </submittedName>
</protein>
<dbReference type="InterPro" id="IPR013762">
    <property type="entry name" value="Integrase-like_cat_sf"/>
</dbReference>
<evidence type="ECO:0000313" key="4">
    <source>
        <dbReference type="Proteomes" id="UP000245845"/>
    </source>
</evidence>
<dbReference type="OrthoDB" id="568347at2"/>
<evidence type="ECO:0000256" key="1">
    <source>
        <dbReference type="ARBA" id="ARBA00023172"/>
    </source>
</evidence>
<reference evidence="3 4" key="1">
    <citation type="submission" date="2018-05" db="EMBL/GenBank/DDBJ databases">
        <title>The Hungate 1000. A catalogue of reference genomes from the rumen microbiome.</title>
        <authorList>
            <person name="Kelly W."/>
        </authorList>
    </citation>
    <scope>NUCLEOTIDE SEQUENCE [LARGE SCALE GENOMIC DNA]</scope>
    <source>
        <strain evidence="3 4">NLAE-zl-C242</strain>
    </source>
</reference>
<dbReference type="RefSeq" id="WP_109733505.1">
    <property type="nucleotide sequence ID" value="NZ_BAAACK010000010.1"/>
</dbReference>
<dbReference type="SUPFAM" id="SSF56349">
    <property type="entry name" value="DNA breaking-rejoining enzymes"/>
    <property type="match status" value="1"/>
</dbReference>
<keyword evidence="1" id="KW-0233">DNA recombination</keyword>
<dbReference type="GO" id="GO:0003677">
    <property type="term" value="F:DNA binding"/>
    <property type="evidence" value="ECO:0007669"/>
    <property type="project" value="InterPro"/>
</dbReference>
<gene>
    <name evidence="3" type="ORF">A8806_11854</name>
</gene>
<dbReference type="AlphaFoldDB" id="A0A2Y9BKW7"/>
<name>A0A2Y9BKW7_9FIRM</name>
<dbReference type="Pfam" id="PF00589">
    <property type="entry name" value="Phage_integrase"/>
    <property type="match status" value="1"/>
</dbReference>
<dbReference type="InterPro" id="IPR011010">
    <property type="entry name" value="DNA_brk_join_enz"/>
</dbReference>
<sequence>MKSKIFLTELSCYKSAPDEKKNKIKPEQGYDLERLPTEGMRKEFTDFIYERAKQVSVLTMNSERFLYGPLCRFLENPKHHEDSFLNRDMERWLLQLKAWMMSEGLQTVKTKKNVYGKEGRENGEVYRYFRRVLRTIQPPDDRTEIEKDIWDLSKLGIELRRCPVKNVNSFNFTGIKTDDIREETKKAIFYQLHYYSVGTVRSQISVMKKFSEYLAKNFPEVHSSGEINREIIEKYLIHIKVEERKVEHVSSIIYALKDLLENIGKIYGYEHLSKLFLSTDIPPKVKPVFKVYSEAEIKRLNAGLTKLDVQITRMMVIHQLLGTRMSDTLTLGRDCLYKIGAQDMIRINQPKTKTYVKPVSPELVLLIKKAIEYSKMKYGESKYIFVNEDNPQKPYQYITIQNKVMWLITKNDLRDDQGELFGFGSHMFRHYYGVKLVELHLDDWTISKLLGHKGVKSVQHYRRMSNQLLADETRKVREKMSEIILMNLDGWGEEYEQIRQNAGAK</sequence>
<dbReference type="PROSITE" id="PS51898">
    <property type="entry name" value="TYR_RECOMBINASE"/>
    <property type="match status" value="1"/>
</dbReference>
<dbReference type="Gene3D" id="1.10.443.10">
    <property type="entry name" value="Intergrase catalytic core"/>
    <property type="match status" value="1"/>
</dbReference>